<keyword evidence="2" id="KW-1133">Transmembrane helix</keyword>
<accession>A0A847D0V5</accession>
<dbReference type="SUPFAM" id="SSF51261">
    <property type="entry name" value="Duplicated hybrid motif"/>
    <property type="match status" value="1"/>
</dbReference>
<name>A0A847D0V5_9BACT</name>
<feature type="coiled-coil region" evidence="1">
    <location>
        <begin position="260"/>
        <end position="317"/>
    </location>
</feature>
<dbReference type="InterPro" id="IPR011055">
    <property type="entry name" value="Dup_hybrid_motif"/>
</dbReference>
<keyword evidence="2" id="KW-0812">Transmembrane</keyword>
<keyword evidence="1" id="KW-0175">Coiled coil</keyword>
<sequence length="857" mass="94592">MPKKKQYEDAMSSVFDFIFTESKKPINKQKPVKVTGVDGTYEYADAIAAVLENPGKFVNKTTVDAFNDLVNPEIATVDLGPGEKAKFSLLNVKSVLENDMGFVDKAFTRLETDRKLGKLAWAGEQLSGIVAMTWAKKYGLDFETQNALFNMGSQDVLLDKRQAEKEKKLPAQATNAYYLEKVVKGEFGDYRNIPESVFKRSFGDEKGGQVYSELQKAFKLYDEKVRDRASAEDISKSISDLGKKNYQTLYPVFESHNMAMKEAKARAEGKEELANKYKSAQIGVDLFAQKTLRDKYILKKKDELDTYSEQLKALLKSNSPTRDQDIKFVRTKIKDLNKELGLFKLQERANKLGKIDGMISSVKGVWEYTAGGQLVPAILTGDFFDDRKNSAFHNRLQPTEKAKGLSGVEFKAPKKGNSVLEDNYYQMMTDMYYLTPAAWVKTLYTGEGFAYGAFKSKQKLSKLLDKKGLKEAVKIEDLLGADGQEYIDYLTQILDQKDFNAISKFVKNNKRLENLAKRFSFLSRKRDEFSQKWLKGKIPTRIAEQVKGLRNKVGGWLLKKMKDGPGAKLIKDWMANGAFKVLIMGIKTSVKAYLAALTGGTSKLLDFLVDVVIDFAIKIGTKIAKPIVKLYFSLIIISVLTIIGLLVLGPSLIATFASSQYRHVAPNEVVLGQTDYKVPKDGGDGGGGTPFNGEPLPDGVSCLMGSSQQYDCTQGAGASFSHGALPNAIDIGYVGYFYAPSFCGDGNCEIIENGDYPYCNGYAGGQVVFDAEYGGHTYRFKLVHVQMDPGLSVGDELGAGQIVARIMDHSETGSACSTGTHLHLEMWYDGAAVDPLSIMSEDSGGGGFGCSFDSCGN</sequence>
<feature type="transmembrane region" description="Helical" evidence="2">
    <location>
        <begin position="630"/>
        <end position="653"/>
    </location>
</feature>
<reference evidence="3 4" key="1">
    <citation type="journal article" date="2020" name="Biotechnol. Biofuels">
        <title>New insights from the biogas microbiome by comprehensive genome-resolved metagenomics of nearly 1600 species originating from multiple anaerobic digesters.</title>
        <authorList>
            <person name="Campanaro S."/>
            <person name="Treu L."/>
            <person name="Rodriguez-R L.M."/>
            <person name="Kovalovszki A."/>
            <person name="Ziels R.M."/>
            <person name="Maus I."/>
            <person name="Zhu X."/>
            <person name="Kougias P.G."/>
            <person name="Basile A."/>
            <person name="Luo G."/>
            <person name="Schluter A."/>
            <person name="Konstantinidis K.T."/>
            <person name="Angelidaki I."/>
        </authorList>
    </citation>
    <scope>NUCLEOTIDE SEQUENCE [LARGE SCALE GENOMIC DNA]</scope>
    <source>
        <strain evidence="3">AS06rmzACSIP_65</strain>
    </source>
</reference>
<gene>
    <name evidence="3" type="ORF">GX656_00525</name>
</gene>
<organism evidence="3 4">
    <name type="scientific">Candidatus Dojkabacteria bacterium</name>
    <dbReference type="NCBI Taxonomy" id="2099670"/>
    <lineage>
        <taxon>Bacteria</taxon>
        <taxon>Candidatus Dojkabacteria</taxon>
    </lineage>
</organism>
<evidence type="ECO:0000256" key="2">
    <source>
        <dbReference type="SAM" id="Phobius"/>
    </source>
</evidence>
<dbReference type="Proteomes" id="UP000545876">
    <property type="component" value="Unassembled WGS sequence"/>
</dbReference>
<dbReference type="EMBL" id="JAAZBX010000002">
    <property type="protein sequence ID" value="NLD25113.1"/>
    <property type="molecule type" value="Genomic_DNA"/>
</dbReference>
<comment type="caution">
    <text evidence="3">The sequence shown here is derived from an EMBL/GenBank/DDBJ whole genome shotgun (WGS) entry which is preliminary data.</text>
</comment>
<evidence type="ECO:0000256" key="1">
    <source>
        <dbReference type="SAM" id="Coils"/>
    </source>
</evidence>
<evidence type="ECO:0000313" key="3">
    <source>
        <dbReference type="EMBL" id="NLD25113.1"/>
    </source>
</evidence>
<proteinExistence type="predicted"/>
<protein>
    <submittedName>
        <fullName evidence="3">M23 family metallopeptidase</fullName>
    </submittedName>
</protein>
<dbReference type="AlphaFoldDB" id="A0A847D0V5"/>
<evidence type="ECO:0000313" key="4">
    <source>
        <dbReference type="Proteomes" id="UP000545876"/>
    </source>
</evidence>
<dbReference type="Gene3D" id="2.70.70.10">
    <property type="entry name" value="Glucose Permease (Domain IIA)"/>
    <property type="match status" value="1"/>
</dbReference>
<keyword evidence="2" id="KW-0472">Membrane</keyword>